<feature type="transmembrane region" description="Helical" evidence="8">
    <location>
        <begin position="125"/>
        <end position="146"/>
    </location>
</feature>
<dbReference type="Pfam" id="PF03062">
    <property type="entry name" value="MBOAT"/>
    <property type="match status" value="1"/>
</dbReference>
<dbReference type="PANTHER" id="PTHR13285:SF18">
    <property type="entry name" value="PROTEIN-CYSTEINE N-PALMITOYLTRANSFERASE RASP"/>
    <property type="match status" value="1"/>
</dbReference>
<dbReference type="Proteomes" id="UP000184212">
    <property type="component" value="Unassembled WGS sequence"/>
</dbReference>
<feature type="transmembrane region" description="Helical" evidence="8">
    <location>
        <begin position="277"/>
        <end position="296"/>
    </location>
</feature>
<dbReference type="InterPro" id="IPR024194">
    <property type="entry name" value="Ac/AlaTfrase_AlgI/DltB"/>
</dbReference>
<evidence type="ECO:0000256" key="1">
    <source>
        <dbReference type="ARBA" id="ARBA00004651"/>
    </source>
</evidence>
<evidence type="ECO:0000256" key="7">
    <source>
        <dbReference type="PIRNR" id="PIRNR016636"/>
    </source>
</evidence>
<feature type="transmembrane region" description="Helical" evidence="8">
    <location>
        <begin position="71"/>
        <end position="89"/>
    </location>
</feature>
<evidence type="ECO:0000256" key="4">
    <source>
        <dbReference type="ARBA" id="ARBA00022692"/>
    </source>
</evidence>
<keyword evidence="7 9" id="KW-0808">Transferase</keyword>
<keyword evidence="3 7" id="KW-1003">Cell membrane</keyword>
<evidence type="ECO:0000256" key="6">
    <source>
        <dbReference type="ARBA" id="ARBA00023136"/>
    </source>
</evidence>
<protein>
    <submittedName>
        <fullName evidence="9">Alginate O-acetyltransferase complex protein AlgI</fullName>
    </submittedName>
</protein>
<evidence type="ECO:0000256" key="8">
    <source>
        <dbReference type="SAM" id="Phobius"/>
    </source>
</evidence>
<evidence type="ECO:0000313" key="9">
    <source>
        <dbReference type="EMBL" id="SHH22683.1"/>
    </source>
</evidence>
<dbReference type="GO" id="GO:0005886">
    <property type="term" value="C:plasma membrane"/>
    <property type="evidence" value="ECO:0007669"/>
    <property type="project" value="UniProtKB-SubCell"/>
</dbReference>
<comment type="similarity">
    <text evidence="2 7">Belongs to the membrane-bound acyltransferase family.</text>
</comment>
<gene>
    <name evidence="9" type="ORF">SAMN04488109_3256</name>
</gene>
<evidence type="ECO:0000256" key="2">
    <source>
        <dbReference type="ARBA" id="ARBA00010323"/>
    </source>
</evidence>
<sequence>MRLLIEVILFAMPMILLAWTLPKKYVLPSQIIITALFIAYQSPLSFAILGTITFGNYYLWHKAVLRKSIKIVISLGILVLLIVSAKILFTIHDHWIIPLGMSYYIFRNIHYTIESYHGRIQNEGLLFYLAYNFFLPVLIIGPIHRYPEFIRDWQRRRVNSDYFSLGFQRILYGFSKILIIGSYILDLKLSTIISNLDESQHWLKVYLETISVVLHAYFQFAGYSDIAIGISLLLGFRVMENFNFPFLASNMQEFWSKYHMSLTSFCRDYIYTPLASYFRKPMLGVIITMTVIALWHEITIPYLIWGSLQAFGIYLAFLFKDTPTSLVSKNLGRVFVFNYFCLSCVIIDYELVKALDVYKTLFFIN</sequence>
<evidence type="ECO:0000256" key="3">
    <source>
        <dbReference type="ARBA" id="ARBA00022475"/>
    </source>
</evidence>
<evidence type="ECO:0000313" key="10">
    <source>
        <dbReference type="Proteomes" id="UP000184212"/>
    </source>
</evidence>
<accession>A0A1M5RA40</accession>
<keyword evidence="6 7" id="KW-0472">Membrane</keyword>
<dbReference type="AlphaFoldDB" id="A0A1M5RA40"/>
<keyword evidence="10" id="KW-1185">Reference proteome</keyword>
<proteinExistence type="inferred from homology"/>
<keyword evidence="4 8" id="KW-0812">Transmembrane</keyword>
<dbReference type="STRING" id="947013.SAMN04488109_3256"/>
<keyword evidence="5 8" id="KW-1133">Transmembrane helix</keyword>
<feature type="transmembrane region" description="Helical" evidence="8">
    <location>
        <begin position="331"/>
        <end position="352"/>
    </location>
</feature>
<dbReference type="InterPro" id="IPR051085">
    <property type="entry name" value="MB_O-acyltransferase"/>
</dbReference>
<dbReference type="PIRSF" id="PIRSF016636">
    <property type="entry name" value="AlgI_DltB"/>
    <property type="match status" value="1"/>
</dbReference>
<keyword evidence="7" id="KW-0012">Acyltransferase</keyword>
<name>A0A1M5RA40_9BACT</name>
<feature type="transmembrane region" description="Helical" evidence="8">
    <location>
        <begin position="166"/>
        <end position="185"/>
    </location>
</feature>
<dbReference type="PANTHER" id="PTHR13285">
    <property type="entry name" value="ACYLTRANSFERASE"/>
    <property type="match status" value="1"/>
</dbReference>
<evidence type="ECO:0000256" key="5">
    <source>
        <dbReference type="ARBA" id="ARBA00022989"/>
    </source>
</evidence>
<organism evidence="9 10">
    <name type="scientific">Chryseolinea serpens</name>
    <dbReference type="NCBI Taxonomy" id="947013"/>
    <lineage>
        <taxon>Bacteria</taxon>
        <taxon>Pseudomonadati</taxon>
        <taxon>Bacteroidota</taxon>
        <taxon>Cytophagia</taxon>
        <taxon>Cytophagales</taxon>
        <taxon>Fulvivirgaceae</taxon>
        <taxon>Chryseolinea</taxon>
    </lineage>
</organism>
<comment type="subcellular location">
    <subcellularLocation>
        <location evidence="1">Cell membrane</location>
        <topology evidence="1">Multi-pass membrane protein</topology>
    </subcellularLocation>
</comment>
<dbReference type="EMBL" id="FQWQ01000002">
    <property type="protein sequence ID" value="SHH22683.1"/>
    <property type="molecule type" value="Genomic_DNA"/>
</dbReference>
<reference evidence="9 10" key="1">
    <citation type="submission" date="2016-11" db="EMBL/GenBank/DDBJ databases">
        <authorList>
            <person name="Jaros S."/>
            <person name="Januszkiewicz K."/>
            <person name="Wedrychowicz H."/>
        </authorList>
    </citation>
    <scope>NUCLEOTIDE SEQUENCE [LARGE SCALE GENOMIC DNA]</scope>
    <source>
        <strain evidence="9 10">DSM 24574</strain>
    </source>
</reference>
<dbReference type="InterPro" id="IPR004299">
    <property type="entry name" value="MBOAT_fam"/>
</dbReference>
<feature type="transmembrane region" description="Helical" evidence="8">
    <location>
        <begin position="30"/>
        <end position="59"/>
    </location>
</feature>
<feature type="transmembrane region" description="Helical" evidence="8">
    <location>
        <begin position="302"/>
        <end position="319"/>
    </location>
</feature>
<dbReference type="OrthoDB" id="9805788at2"/>
<dbReference type="GO" id="GO:0016746">
    <property type="term" value="F:acyltransferase activity"/>
    <property type="evidence" value="ECO:0007669"/>
    <property type="project" value="UniProtKB-KW"/>
</dbReference>